<evidence type="ECO:0000313" key="1">
    <source>
        <dbReference type="EMBL" id="WIY05561.1"/>
    </source>
</evidence>
<gene>
    <name evidence="1" type="ORF">QRX60_17545</name>
</gene>
<accession>A0A9Y2JVL8</accession>
<proteinExistence type="predicted"/>
<dbReference type="AlphaFoldDB" id="A0A9Y2JVL8"/>
<evidence type="ECO:0000313" key="2">
    <source>
        <dbReference type="Proteomes" id="UP001239397"/>
    </source>
</evidence>
<organism evidence="1 2">
    <name type="scientific">Amycolatopsis mongoliensis</name>
    <dbReference type="NCBI Taxonomy" id="715475"/>
    <lineage>
        <taxon>Bacteria</taxon>
        <taxon>Bacillati</taxon>
        <taxon>Actinomycetota</taxon>
        <taxon>Actinomycetes</taxon>
        <taxon>Pseudonocardiales</taxon>
        <taxon>Pseudonocardiaceae</taxon>
        <taxon>Amycolatopsis</taxon>
    </lineage>
</organism>
<dbReference type="InterPro" id="IPR025447">
    <property type="entry name" value="DUF4192"/>
</dbReference>
<name>A0A9Y2JVL8_9PSEU</name>
<protein>
    <submittedName>
        <fullName evidence="1">DUF4192 domain-containing protein</fullName>
    </submittedName>
</protein>
<reference evidence="1 2" key="1">
    <citation type="submission" date="2023-06" db="EMBL/GenBank/DDBJ databases">
        <authorList>
            <person name="Oyuntsetseg B."/>
            <person name="Kim S.B."/>
        </authorList>
    </citation>
    <scope>NUCLEOTIDE SEQUENCE [LARGE SCALE GENOMIC DNA]</scope>
    <source>
        <strain evidence="1 2">4-36</strain>
    </source>
</reference>
<dbReference type="Proteomes" id="UP001239397">
    <property type="component" value="Chromosome"/>
</dbReference>
<keyword evidence="2" id="KW-1185">Reference proteome</keyword>
<sequence>MSLTLASTTTMVVSLPALLGFIPDDSLVLITALTNDDGSVITGPLARIDLTHLTGHAEDCARHFNRQCGDLPVSCVIGIVVRTVDGDNADDGSLPQRTDVDSVIEQLAEHGFTDVDVVHVPAVAEGARWRSYRDAGRTGVLPDPAAAAAAAAAVAAGHTIAASRDDLAARFTPAPENLRARLQPHITDAVTSAAIDHSWHLAAHVRLARADAAIRAAAHGELSNDDAVIADLAATFSTLSFRGALLAVPDDATRLAAENLVLHLWRHSCDPVAGQLAIVIALHAYLRGSGTVARIALENADPKHPMTLLLSTVLDHAVAPSEIRHVIENASVEARRTLLSEPTIDQA</sequence>
<dbReference type="RefSeq" id="WP_286001849.1">
    <property type="nucleotide sequence ID" value="NZ_CP127295.1"/>
</dbReference>
<dbReference type="EMBL" id="CP127295">
    <property type="protein sequence ID" value="WIY05561.1"/>
    <property type="molecule type" value="Genomic_DNA"/>
</dbReference>
<dbReference type="KEGG" id="amog:QRX60_17545"/>
<dbReference type="Pfam" id="PF13830">
    <property type="entry name" value="DUF4192"/>
    <property type="match status" value="1"/>
</dbReference>